<keyword evidence="2" id="KW-1185">Reference proteome</keyword>
<dbReference type="PhylomeDB" id="A0A0A2L8C0"/>
<sequence length="79" mass="8983">MEERNQNIVNYNESLRKISNSLENALKTFGPSSRQYQTILGMLKECLRDIESESQKQSKVQVVDADMLSVAMGFLELGK</sequence>
<name>A0A0A2L8C0_PENIT</name>
<dbReference type="HOGENOM" id="CLU_2704368_0_0_1"/>
<reference evidence="1 2" key="1">
    <citation type="journal article" date="2015" name="Mol. Plant Microbe Interact.">
        <title>Genome, transcriptome, and functional analyses of Penicillium expansum provide new insights into secondary metabolism and pathogenicity.</title>
        <authorList>
            <person name="Ballester A.R."/>
            <person name="Marcet-Houben M."/>
            <person name="Levin E."/>
            <person name="Sela N."/>
            <person name="Selma-Lazaro C."/>
            <person name="Carmona L."/>
            <person name="Wisniewski M."/>
            <person name="Droby S."/>
            <person name="Gonzalez-Candelas L."/>
            <person name="Gabaldon T."/>
        </authorList>
    </citation>
    <scope>NUCLEOTIDE SEQUENCE [LARGE SCALE GENOMIC DNA]</scope>
    <source>
        <strain evidence="1 2">PHI-1</strain>
    </source>
</reference>
<evidence type="ECO:0000313" key="1">
    <source>
        <dbReference type="EMBL" id="KGO76347.1"/>
    </source>
</evidence>
<protein>
    <submittedName>
        <fullName evidence="1">Uncharacterized protein</fullName>
    </submittedName>
</protein>
<dbReference type="OrthoDB" id="4472639at2759"/>
<dbReference type="EMBL" id="JQGA01000264">
    <property type="protein sequence ID" value="KGO76347.1"/>
    <property type="molecule type" value="Genomic_DNA"/>
</dbReference>
<gene>
    <name evidence="1" type="ORF">PITC_017870</name>
</gene>
<comment type="caution">
    <text evidence="1">The sequence shown here is derived from an EMBL/GenBank/DDBJ whole genome shotgun (WGS) entry which is preliminary data.</text>
</comment>
<organism evidence="1 2">
    <name type="scientific">Penicillium italicum</name>
    <name type="common">Blue mold</name>
    <dbReference type="NCBI Taxonomy" id="40296"/>
    <lineage>
        <taxon>Eukaryota</taxon>
        <taxon>Fungi</taxon>
        <taxon>Dikarya</taxon>
        <taxon>Ascomycota</taxon>
        <taxon>Pezizomycotina</taxon>
        <taxon>Eurotiomycetes</taxon>
        <taxon>Eurotiomycetidae</taxon>
        <taxon>Eurotiales</taxon>
        <taxon>Aspergillaceae</taxon>
        <taxon>Penicillium</taxon>
    </lineage>
</organism>
<dbReference type="AlphaFoldDB" id="A0A0A2L8C0"/>
<evidence type="ECO:0000313" key="2">
    <source>
        <dbReference type="Proteomes" id="UP000030104"/>
    </source>
</evidence>
<proteinExistence type="predicted"/>
<dbReference type="Proteomes" id="UP000030104">
    <property type="component" value="Unassembled WGS sequence"/>
</dbReference>
<dbReference type="OMA" id="YDIDYNE"/>
<accession>A0A0A2L8C0</accession>